<feature type="transmembrane region" description="Helical" evidence="6">
    <location>
        <begin position="16"/>
        <end position="34"/>
    </location>
</feature>
<evidence type="ECO:0000256" key="6">
    <source>
        <dbReference type="SAM" id="Phobius"/>
    </source>
</evidence>
<feature type="transmembrane region" description="Helical" evidence="6">
    <location>
        <begin position="577"/>
        <end position="601"/>
    </location>
</feature>
<proteinExistence type="predicted"/>
<feature type="compositionally biased region" description="Basic residues" evidence="5">
    <location>
        <begin position="311"/>
        <end position="321"/>
    </location>
</feature>
<protein>
    <submittedName>
        <fullName evidence="7">LALA0S03e01684g1_1</fullName>
    </submittedName>
</protein>
<gene>
    <name evidence="7" type="ORF">LALA0_S03e01684g</name>
</gene>
<dbReference type="RefSeq" id="XP_022627619.1">
    <property type="nucleotide sequence ID" value="XM_022773113.1"/>
</dbReference>
<feature type="transmembrane region" description="Helical" evidence="6">
    <location>
        <begin position="46"/>
        <end position="66"/>
    </location>
</feature>
<dbReference type="PANTHER" id="PTHR31274:SF1">
    <property type="entry name" value="AGL149CP"/>
    <property type="match status" value="1"/>
</dbReference>
<dbReference type="HOGENOM" id="CLU_021924_0_1_1"/>
<comment type="subcellular location">
    <subcellularLocation>
        <location evidence="1">Membrane</location>
        <topology evidence="1">Multi-pass membrane protein</topology>
    </subcellularLocation>
</comment>
<feature type="region of interest" description="Disordered" evidence="5">
    <location>
        <begin position="175"/>
        <end position="283"/>
    </location>
</feature>
<dbReference type="Proteomes" id="UP000054304">
    <property type="component" value="Unassembled WGS sequence"/>
</dbReference>
<feature type="transmembrane region" description="Helical" evidence="6">
    <location>
        <begin position="103"/>
        <end position="121"/>
    </location>
</feature>
<dbReference type="STRING" id="1245769.A0A0C7N7J1"/>
<dbReference type="GO" id="GO:0055085">
    <property type="term" value="P:transmembrane transport"/>
    <property type="evidence" value="ECO:0007669"/>
    <property type="project" value="InterPro"/>
</dbReference>
<dbReference type="AlphaFoldDB" id="A0A0C7N7J1"/>
<feature type="compositionally biased region" description="Basic and acidic residues" evidence="5">
    <location>
        <begin position="218"/>
        <end position="230"/>
    </location>
</feature>
<dbReference type="InterPro" id="IPR040254">
    <property type="entry name" value="Ecm3-like"/>
</dbReference>
<dbReference type="GO" id="GO:0016020">
    <property type="term" value="C:membrane"/>
    <property type="evidence" value="ECO:0007669"/>
    <property type="project" value="UniProtKB-SubCell"/>
</dbReference>
<feature type="transmembrane region" description="Helical" evidence="6">
    <location>
        <begin position="541"/>
        <end position="565"/>
    </location>
</feature>
<dbReference type="EMBL" id="LN736362">
    <property type="protein sequence ID" value="CEP61385.1"/>
    <property type="molecule type" value="Genomic_DNA"/>
</dbReference>
<evidence type="ECO:0000256" key="5">
    <source>
        <dbReference type="SAM" id="MobiDB-lite"/>
    </source>
</evidence>
<reference evidence="7 8" key="1">
    <citation type="submission" date="2014-12" db="EMBL/GenBank/DDBJ databases">
        <authorList>
            <person name="Neuveglise Cecile"/>
        </authorList>
    </citation>
    <scope>NUCLEOTIDE SEQUENCE [LARGE SCALE GENOMIC DNA]</scope>
    <source>
        <strain evidence="7 8">CBS 12615</strain>
    </source>
</reference>
<feature type="compositionally biased region" description="Basic and acidic residues" evidence="5">
    <location>
        <begin position="186"/>
        <end position="208"/>
    </location>
</feature>
<keyword evidence="8" id="KW-1185">Reference proteome</keyword>
<evidence type="ECO:0000256" key="1">
    <source>
        <dbReference type="ARBA" id="ARBA00004141"/>
    </source>
</evidence>
<feature type="region of interest" description="Disordered" evidence="5">
    <location>
        <begin position="298"/>
        <end position="400"/>
    </location>
</feature>
<accession>A0A0C7N7J1</accession>
<feature type="transmembrane region" description="Helical" evidence="6">
    <location>
        <begin position="510"/>
        <end position="529"/>
    </location>
</feature>
<feature type="transmembrane region" description="Helical" evidence="6">
    <location>
        <begin position="418"/>
        <end position="446"/>
    </location>
</feature>
<keyword evidence="3 6" id="KW-1133">Transmembrane helix</keyword>
<dbReference type="OrthoDB" id="435607at2759"/>
<evidence type="ECO:0000256" key="2">
    <source>
        <dbReference type="ARBA" id="ARBA00022692"/>
    </source>
</evidence>
<dbReference type="PANTHER" id="PTHR31274">
    <property type="entry name" value="PROTEIN ECM3"/>
    <property type="match status" value="1"/>
</dbReference>
<evidence type="ECO:0000313" key="7">
    <source>
        <dbReference type="EMBL" id="CEP61385.1"/>
    </source>
</evidence>
<keyword evidence="2 6" id="KW-0812">Transmembrane</keyword>
<evidence type="ECO:0000256" key="3">
    <source>
        <dbReference type="ARBA" id="ARBA00022989"/>
    </source>
</evidence>
<feature type="transmembrane region" description="Helical" evidence="6">
    <location>
        <begin position="466"/>
        <end position="489"/>
    </location>
</feature>
<feature type="transmembrane region" description="Helical" evidence="6">
    <location>
        <begin position="141"/>
        <end position="165"/>
    </location>
</feature>
<name>A0A0C7N7J1_9SACH</name>
<feature type="transmembrane region" description="Helical" evidence="6">
    <location>
        <begin position="72"/>
        <end position="91"/>
    </location>
</feature>
<dbReference type="Pfam" id="PF03547">
    <property type="entry name" value="Mem_trans"/>
    <property type="match status" value="1"/>
</dbReference>
<feature type="compositionally biased region" description="Low complexity" evidence="5">
    <location>
        <begin position="241"/>
        <end position="252"/>
    </location>
</feature>
<organism evidence="7 8">
    <name type="scientific">Lachancea lanzarotensis</name>
    <dbReference type="NCBI Taxonomy" id="1245769"/>
    <lineage>
        <taxon>Eukaryota</taxon>
        <taxon>Fungi</taxon>
        <taxon>Dikarya</taxon>
        <taxon>Ascomycota</taxon>
        <taxon>Saccharomycotina</taxon>
        <taxon>Saccharomycetes</taxon>
        <taxon>Saccharomycetales</taxon>
        <taxon>Saccharomycetaceae</taxon>
        <taxon>Lachancea</taxon>
    </lineage>
</organism>
<dbReference type="GeneID" id="34684808"/>
<evidence type="ECO:0000256" key="4">
    <source>
        <dbReference type="ARBA" id="ARBA00023136"/>
    </source>
</evidence>
<dbReference type="InterPro" id="IPR004776">
    <property type="entry name" value="Mem_transp_PIN-like"/>
</dbReference>
<sequence>MSIGLGVAIYAAVKPVLKIYVILFVGFLLAKYNLATVETSRGVSNMVVNAILPCLTFNKIVGSISARDIKEVGVLVLTALVMFVTGGACAFITKWITKSPKQWYWGLLFAGIFPNISDLPIAYVQSMSNGTVFDSSQVDRGVAYCCIFLCTQSFLLMNFGMFRLVGLDFREPEKDAEQGLNTDNLESGRTKPDPNTDLETDTRRHSSDLRSTNSSLETENKDSKVHHESAKNSSRHSMGAESNAISSLSSESESSDDDRDVNSFNQGPRRRSTTSQARSQAMAPVPISAPLYKLSSANSAFSSSSSSAGSRAKKNGRRRRPSQNMHSVINEYSAASRIKTGEMDLTRPLSLTQEVGEDNAFPDTESDDEEAHFDRKPTQHSNLDATSHPPLSRHTSSSSKAEKTSRFSKFIKKYKMGWLVYIAINFCRPASLGALLGIICSMIPWVKALFVHTYVPMHQAPDGQPVLNFLMDFTGYIGNACVPLGLLLLGGTLARLEIESLPPGFWKTTIVFTIFRLVVLPIIGIAWANKLYDINWLDSDIAKFVVILTWAMPSATAQVYFTAFYTPLEGSHVQMDCLSILFLSQYGVLFITLSIVVSYALKADLKV</sequence>
<keyword evidence="4 6" id="KW-0472">Membrane</keyword>
<evidence type="ECO:0000313" key="8">
    <source>
        <dbReference type="Proteomes" id="UP000054304"/>
    </source>
</evidence>
<feature type="compositionally biased region" description="Low complexity" evidence="5">
    <location>
        <begin position="298"/>
        <end position="310"/>
    </location>
</feature>